<sequence>MTNIAKFIWRAEQNAETNYTLFHRSFELTGRAATFELHLFADSRYRLWMNDQVIGYGPARFHASRPEFDSYDLVEHLQAGSNRIVVEVCDVRDTNFQIDINPGGFIAWGGGAGIDLSTPGEWVCRKSDARSATAPLYSFALPRTEILNLKKLEAEFFGDEWEPPTVMADPVWAEPTPRSVPMLPFNVVSFSKGKAGALADDELVCGFHCQFDPPQNGVKTWISVACTLNSSAEQTIELALFWGRNWLNGKPLKMEADQRFGNRESVQVTLKPGVNVLYSEIECCLESWGYQIGIPKQAGIELRALPGLEERLLVSDEMDAVDCPSKHNLVPFTQDGLRELSILKPFRNGWDSQFPARENGWAKPLTKFEPVDLSNGYTFPLESTGKAALVMDYNTVYTGHPVIEVECGEDTTLDISYSETLRLCGLSDSYRCHHAVNSTDRYFVTAGRHAIEVFPERGGRYLQITAESTGTVRLEKAVVRLTTQSPERVVPLEDAPENYKKIVKLCERTLLAGYAECFTDSPWREQGMYLGDHYVQYLAMRGLCADEKVIHRSLRLYADCRLKNGLLPAVCPGTYQNALCDFVLIWILLLEEWAIRSGDMSGLEELWPEVEKTLDAEGFIRQGTLLGGEKMFLCWGVLIPARGNGGISAALSALYAGALDAAARMALMLGKAERASQLAAERAALQRDYAAAFWNHSLNAVAPVTEAGDARNLYSCHVNILALLYNLVPNDHKSALLERIEADLRAQLVDPGAAELFDNHVETYFLFYTFRLLAREGRHALIEDVIDVLYGLMIDWDEPTLWENYCTGLIGIESRCHGWSAAPLVYFSEELLGVKHPDLRHPERIAIRPASGKLTACSGVYPHAKGDIRISWKVEGGSFRLDISVPSGVEVVDAGPGLPFANFDTQVTLNNKTY</sequence>
<evidence type="ECO:0000313" key="4">
    <source>
        <dbReference type="Proteomes" id="UP000366872"/>
    </source>
</evidence>
<proteinExistence type="predicted"/>
<dbReference type="Gene3D" id="2.60.420.10">
    <property type="entry name" value="Maltose phosphorylase, domain 3"/>
    <property type="match status" value="1"/>
</dbReference>
<reference evidence="3 4" key="1">
    <citation type="submission" date="2019-04" db="EMBL/GenBank/DDBJ databases">
        <authorList>
            <person name="Van Vliet M D."/>
        </authorList>
    </citation>
    <scope>NUCLEOTIDE SEQUENCE [LARGE SCALE GENOMIC DNA]</scope>
    <source>
        <strain evidence="3 4">F1</strain>
    </source>
</reference>
<dbReference type="InterPro" id="IPR035398">
    <property type="entry name" value="Bac_rhamnosid_C"/>
</dbReference>
<organism evidence="3 4">
    <name type="scientific">Pontiella desulfatans</name>
    <dbReference type="NCBI Taxonomy" id="2750659"/>
    <lineage>
        <taxon>Bacteria</taxon>
        <taxon>Pseudomonadati</taxon>
        <taxon>Kiritimatiellota</taxon>
        <taxon>Kiritimatiellia</taxon>
        <taxon>Kiritimatiellales</taxon>
        <taxon>Pontiellaceae</taxon>
        <taxon>Pontiella</taxon>
    </lineage>
</organism>
<dbReference type="InterPro" id="IPR035396">
    <property type="entry name" value="Bac_rhamnosid6H"/>
</dbReference>
<evidence type="ECO:0008006" key="5">
    <source>
        <dbReference type="Google" id="ProtNLM"/>
    </source>
</evidence>
<dbReference type="AlphaFoldDB" id="A0A6C2U6Q0"/>
<evidence type="ECO:0000259" key="2">
    <source>
        <dbReference type="Pfam" id="PF17390"/>
    </source>
</evidence>
<dbReference type="SUPFAM" id="SSF48208">
    <property type="entry name" value="Six-hairpin glycosidases"/>
    <property type="match status" value="1"/>
</dbReference>
<dbReference type="InterPro" id="IPR008979">
    <property type="entry name" value="Galactose-bd-like_sf"/>
</dbReference>
<gene>
    <name evidence="3" type="ORF">PDESU_03646</name>
</gene>
<dbReference type="InterPro" id="IPR008928">
    <property type="entry name" value="6-hairpin_glycosidase_sf"/>
</dbReference>
<dbReference type="Gene3D" id="2.60.120.260">
    <property type="entry name" value="Galactose-binding domain-like"/>
    <property type="match status" value="2"/>
</dbReference>
<dbReference type="Proteomes" id="UP000366872">
    <property type="component" value="Unassembled WGS sequence"/>
</dbReference>
<keyword evidence="4" id="KW-1185">Reference proteome</keyword>
<dbReference type="EMBL" id="CAAHFG010000002">
    <property type="protein sequence ID" value="VGO15066.1"/>
    <property type="molecule type" value="Genomic_DNA"/>
</dbReference>
<name>A0A6C2U6Q0_PONDE</name>
<accession>A0A6C2U6Q0</accession>
<dbReference type="Gene3D" id="1.50.10.10">
    <property type="match status" value="1"/>
</dbReference>
<dbReference type="Pfam" id="PF17389">
    <property type="entry name" value="Bac_rhamnosid6H"/>
    <property type="match status" value="1"/>
</dbReference>
<evidence type="ECO:0000259" key="1">
    <source>
        <dbReference type="Pfam" id="PF17389"/>
    </source>
</evidence>
<dbReference type="InterPro" id="IPR012341">
    <property type="entry name" value="6hp_glycosidase-like_sf"/>
</dbReference>
<feature type="domain" description="Alpha-L-rhamnosidase six-hairpin glycosidase" evidence="1">
    <location>
        <begin position="499"/>
        <end position="829"/>
    </location>
</feature>
<protein>
    <recommendedName>
        <fullName evidence="5">Alpha-L-rhamnosidase</fullName>
    </recommendedName>
</protein>
<feature type="domain" description="Alpha-L-rhamnosidase C-terminal" evidence="2">
    <location>
        <begin position="844"/>
        <end position="890"/>
    </location>
</feature>
<evidence type="ECO:0000313" key="3">
    <source>
        <dbReference type="EMBL" id="VGO15066.1"/>
    </source>
</evidence>
<dbReference type="PANTHER" id="PTHR34987:SF2">
    <property type="entry name" value="B, PUTATIVE (AFU_ORTHOLOGUE AFUA_7G05040)-RELATED"/>
    <property type="match status" value="1"/>
</dbReference>
<dbReference type="SUPFAM" id="SSF49785">
    <property type="entry name" value="Galactose-binding domain-like"/>
    <property type="match status" value="1"/>
</dbReference>
<dbReference type="GO" id="GO:0005975">
    <property type="term" value="P:carbohydrate metabolic process"/>
    <property type="evidence" value="ECO:0007669"/>
    <property type="project" value="InterPro"/>
</dbReference>
<dbReference type="RefSeq" id="WP_136080668.1">
    <property type="nucleotide sequence ID" value="NZ_CAAHFG010000002.1"/>
</dbReference>
<dbReference type="PANTHER" id="PTHR34987">
    <property type="entry name" value="C, PUTATIVE (AFU_ORTHOLOGUE AFUA_3G02880)-RELATED"/>
    <property type="match status" value="1"/>
</dbReference>
<dbReference type="Pfam" id="PF17390">
    <property type="entry name" value="Bac_rhamnosid_C"/>
    <property type="match status" value="1"/>
</dbReference>